<dbReference type="AlphaFoldDB" id="A0A1M5L1Y9"/>
<evidence type="ECO:0000259" key="1">
    <source>
        <dbReference type="Pfam" id="PF09836"/>
    </source>
</evidence>
<dbReference type="InterPro" id="IPR044922">
    <property type="entry name" value="DUF2063_N_sf"/>
</dbReference>
<dbReference type="Gene3D" id="1.10.150.690">
    <property type="entry name" value="DUF2063"/>
    <property type="match status" value="1"/>
</dbReference>
<name>A0A1M5L1Y9_9RHOB</name>
<dbReference type="Pfam" id="PF09836">
    <property type="entry name" value="DUF2063"/>
    <property type="match status" value="1"/>
</dbReference>
<dbReference type="InterPro" id="IPR018640">
    <property type="entry name" value="DUF2063"/>
</dbReference>
<organism evidence="2 3">
    <name type="scientific">Cognatiyoonia sediminum</name>
    <dbReference type="NCBI Taxonomy" id="1508389"/>
    <lineage>
        <taxon>Bacteria</taxon>
        <taxon>Pseudomonadati</taxon>
        <taxon>Pseudomonadota</taxon>
        <taxon>Alphaproteobacteria</taxon>
        <taxon>Rhodobacterales</taxon>
        <taxon>Paracoccaceae</taxon>
        <taxon>Cognatiyoonia</taxon>
    </lineage>
</organism>
<evidence type="ECO:0000313" key="3">
    <source>
        <dbReference type="Proteomes" id="UP000184074"/>
    </source>
</evidence>
<evidence type="ECO:0000313" key="2">
    <source>
        <dbReference type="EMBL" id="SHG59132.1"/>
    </source>
</evidence>
<reference evidence="2 3" key="1">
    <citation type="submission" date="2016-11" db="EMBL/GenBank/DDBJ databases">
        <authorList>
            <person name="Jaros S."/>
            <person name="Januszkiewicz K."/>
            <person name="Wedrychowicz H."/>
        </authorList>
    </citation>
    <scope>NUCLEOTIDE SEQUENCE [LARGE SCALE GENOMIC DNA]</scope>
    <source>
        <strain evidence="2 3">DSM 28715</strain>
    </source>
</reference>
<dbReference type="RefSeq" id="WP_072898394.1">
    <property type="nucleotide sequence ID" value="NZ_FQXB01000001.1"/>
</dbReference>
<sequence>MIVTQTAFRKGLLDPALPAPEGLQNPDGAQATKRFDVYRNNVAVSLSDALESAFPVVRKLVGDEFFRAMAGVYLRKFPPSSPLMMHYGEHLPQFLTRFEPTKNHRYLPDIARVELAIRKSYHAADAEPIDGQALAAVAPEDLMALQMTIAPAVQVVSSKDYPIHAIYMANTREDAPKPEPGAESVLIARPHFDPTIHKISTADASCIKALQEGKSLGLALAEAGDDLDLGATLGLLLSQRAIIELN</sequence>
<dbReference type="EMBL" id="FQXB01000001">
    <property type="protein sequence ID" value="SHG59132.1"/>
    <property type="molecule type" value="Genomic_DNA"/>
</dbReference>
<protein>
    <submittedName>
        <fullName evidence="2">Putative DNA-binding domain-containing protein</fullName>
    </submittedName>
</protein>
<keyword evidence="3" id="KW-1185">Reference proteome</keyword>
<dbReference type="OrthoDB" id="4146344at2"/>
<keyword evidence="2" id="KW-0238">DNA-binding</keyword>
<proteinExistence type="predicted"/>
<dbReference type="STRING" id="1508389.SAMN05444003_0057"/>
<feature type="domain" description="Putative DNA-binding" evidence="1">
    <location>
        <begin position="4"/>
        <end position="95"/>
    </location>
</feature>
<gene>
    <name evidence="2" type="ORF">SAMN05444003_0057</name>
</gene>
<dbReference type="GO" id="GO:0003677">
    <property type="term" value="F:DNA binding"/>
    <property type="evidence" value="ECO:0007669"/>
    <property type="project" value="UniProtKB-KW"/>
</dbReference>
<dbReference type="Proteomes" id="UP000184074">
    <property type="component" value="Unassembled WGS sequence"/>
</dbReference>
<accession>A0A1M5L1Y9</accession>